<evidence type="ECO:0000256" key="3">
    <source>
        <dbReference type="ARBA" id="ARBA00022827"/>
    </source>
</evidence>
<keyword evidence="5" id="KW-0812">Transmembrane</keyword>
<gene>
    <name evidence="7" type="ORF">BCR41DRAFT_369450</name>
</gene>
<evidence type="ECO:0000256" key="1">
    <source>
        <dbReference type="ARBA" id="ARBA00007992"/>
    </source>
</evidence>
<evidence type="ECO:0000259" key="6">
    <source>
        <dbReference type="Pfam" id="PF01494"/>
    </source>
</evidence>
<dbReference type="GO" id="GO:0004497">
    <property type="term" value="F:monooxygenase activity"/>
    <property type="evidence" value="ECO:0007669"/>
    <property type="project" value="InterPro"/>
</dbReference>
<dbReference type="PANTHER" id="PTHR47356:SF2">
    <property type="entry name" value="FAD-BINDING DOMAIN-CONTAINING PROTEIN-RELATED"/>
    <property type="match status" value="1"/>
</dbReference>
<comment type="similarity">
    <text evidence="1">Belongs to the paxM FAD-dependent monooxygenase family.</text>
</comment>
<reference evidence="7 8" key="1">
    <citation type="submission" date="2016-07" db="EMBL/GenBank/DDBJ databases">
        <title>Pervasive Adenine N6-methylation of Active Genes in Fungi.</title>
        <authorList>
            <consortium name="DOE Joint Genome Institute"/>
            <person name="Mondo S.J."/>
            <person name="Dannebaum R.O."/>
            <person name="Kuo R.C."/>
            <person name="Labutti K."/>
            <person name="Haridas S."/>
            <person name="Kuo A."/>
            <person name="Salamov A."/>
            <person name="Ahrendt S.R."/>
            <person name="Lipzen A."/>
            <person name="Sullivan W."/>
            <person name="Andreopoulos W.B."/>
            <person name="Clum A."/>
            <person name="Lindquist E."/>
            <person name="Daum C."/>
            <person name="Ramamoorthy G.K."/>
            <person name="Gryganskyi A."/>
            <person name="Culley D."/>
            <person name="Magnuson J.K."/>
            <person name="James T.Y."/>
            <person name="O'Malley M.A."/>
            <person name="Stajich J.E."/>
            <person name="Spatafora J.W."/>
            <person name="Visel A."/>
            <person name="Grigoriev I.V."/>
        </authorList>
    </citation>
    <scope>NUCLEOTIDE SEQUENCE [LARGE SCALE GENOMIC DNA]</scope>
    <source>
        <strain evidence="7 8">NRRL 3116</strain>
    </source>
</reference>
<dbReference type="OrthoDB" id="655030at2759"/>
<dbReference type="GeneID" id="33568302"/>
<dbReference type="PRINTS" id="PR00420">
    <property type="entry name" value="RNGMNOXGNASE"/>
</dbReference>
<feature type="domain" description="FAD-binding" evidence="6">
    <location>
        <begin position="5"/>
        <end position="176"/>
    </location>
</feature>
<accession>A0A1Y2GRQ2</accession>
<evidence type="ECO:0000313" key="8">
    <source>
        <dbReference type="Proteomes" id="UP000193648"/>
    </source>
</evidence>
<keyword evidence="8" id="KW-1185">Reference proteome</keyword>
<dbReference type="RefSeq" id="XP_021882737.1">
    <property type="nucleotide sequence ID" value="XM_022026459.1"/>
</dbReference>
<evidence type="ECO:0000313" key="7">
    <source>
        <dbReference type="EMBL" id="ORZ20828.1"/>
    </source>
</evidence>
<dbReference type="AlphaFoldDB" id="A0A1Y2GRQ2"/>
<keyword evidence="4" id="KW-0560">Oxidoreductase</keyword>
<name>A0A1Y2GRQ2_9FUNG</name>
<dbReference type="InParanoid" id="A0A1Y2GRQ2"/>
<feature type="transmembrane region" description="Helical" evidence="5">
    <location>
        <begin position="6"/>
        <end position="32"/>
    </location>
</feature>
<proteinExistence type="inferred from homology"/>
<dbReference type="InterPro" id="IPR036188">
    <property type="entry name" value="FAD/NAD-bd_sf"/>
</dbReference>
<evidence type="ECO:0000256" key="5">
    <source>
        <dbReference type="SAM" id="Phobius"/>
    </source>
</evidence>
<dbReference type="SUPFAM" id="SSF51905">
    <property type="entry name" value="FAD/NAD(P)-binding domain"/>
    <property type="match status" value="1"/>
</dbReference>
<keyword evidence="5" id="KW-1133">Transmembrane helix</keyword>
<dbReference type="Proteomes" id="UP000193648">
    <property type="component" value="Unassembled WGS sequence"/>
</dbReference>
<keyword evidence="3" id="KW-0274">FAD</keyword>
<keyword evidence="2" id="KW-0285">Flavoprotein</keyword>
<comment type="caution">
    <text evidence="7">The sequence shown here is derived from an EMBL/GenBank/DDBJ whole genome shotgun (WGS) entry which is preliminary data.</text>
</comment>
<dbReference type="InterPro" id="IPR050562">
    <property type="entry name" value="FAD_mOase_fung"/>
</dbReference>
<dbReference type="GO" id="GO:0071949">
    <property type="term" value="F:FAD binding"/>
    <property type="evidence" value="ECO:0007669"/>
    <property type="project" value="InterPro"/>
</dbReference>
<evidence type="ECO:0000256" key="4">
    <source>
        <dbReference type="ARBA" id="ARBA00023002"/>
    </source>
</evidence>
<dbReference type="InterPro" id="IPR002938">
    <property type="entry name" value="FAD-bd"/>
</dbReference>
<sequence>MPPKLTVTIAGGGIGGLTLAIMLSAANIDYVVLERSSGLRTMGSTIALNACSLRLMEQLGLWPEIQKIAKPIGAFHLQNDDLSPIGTIDFTFGEKHYGYHGYVMSRPELFKLLMSYVPKSKILLQKAVVDVAETDFGVLCRCSDGSEYWSDMVVGADGAYSKVRERMYHGLQMEGRLPLEDAEPLKLTHLCVLGVSTPLDPKVFSTVEQRFSEFELVLMRKRSLSIWLSPIGGNKISWCYGGEIEPGSHNLMEGLDGYWGKGSTNTLQILEEINDVPTVYGSCHKVLPFAGQGAVHAMLDGLCLVNLLHEMKGTTTTDFERVFQTYYQQRSGAARKAVIGSRIFGRFVASRGTFAHWVREIVLKFFPKWFTRMLADLVMRDRPQLSFLPRIEDRGMVKALY</sequence>
<dbReference type="PANTHER" id="PTHR47356">
    <property type="entry name" value="FAD-DEPENDENT MONOOXYGENASE ASQG-RELATED"/>
    <property type="match status" value="1"/>
</dbReference>
<evidence type="ECO:0000256" key="2">
    <source>
        <dbReference type="ARBA" id="ARBA00022630"/>
    </source>
</evidence>
<organism evidence="7 8">
    <name type="scientific">Lobosporangium transversale</name>
    <dbReference type="NCBI Taxonomy" id="64571"/>
    <lineage>
        <taxon>Eukaryota</taxon>
        <taxon>Fungi</taxon>
        <taxon>Fungi incertae sedis</taxon>
        <taxon>Mucoromycota</taxon>
        <taxon>Mortierellomycotina</taxon>
        <taxon>Mortierellomycetes</taxon>
        <taxon>Mortierellales</taxon>
        <taxon>Mortierellaceae</taxon>
        <taxon>Lobosporangium</taxon>
    </lineage>
</organism>
<dbReference type="Gene3D" id="3.50.50.60">
    <property type="entry name" value="FAD/NAD(P)-binding domain"/>
    <property type="match status" value="1"/>
</dbReference>
<dbReference type="EMBL" id="MCFF01000012">
    <property type="protein sequence ID" value="ORZ20828.1"/>
    <property type="molecule type" value="Genomic_DNA"/>
</dbReference>
<dbReference type="Pfam" id="PF01494">
    <property type="entry name" value="FAD_binding_3"/>
    <property type="match status" value="1"/>
</dbReference>
<keyword evidence="5" id="KW-0472">Membrane</keyword>
<protein>
    <recommendedName>
        <fullName evidence="6">FAD-binding domain-containing protein</fullName>
    </recommendedName>
</protein>